<gene>
    <name evidence="3" type="ORF">A5630_15975</name>
</gene>
<dbReference type="InterPro" id="IPR001647">
    <property type="entry name" value="HTH_TetR"/>
</dbReference>
<name>A0A1A3H8M0_MYCMU</name>
<feature type="domain" description="HTH tetR-type" evidence="2">
    <location>
        <begin position="12"/>
        <end position="53"/>
    </location>
</feature>
<dbReference type="OrthoDB" id="3218408at2"/>
<keyword evidence="1" id="KW-0238">DNA-binding</keyword>
<dbReference type="InterPro" id="IPR009057">
    <property type="entry name" value="Homeodomain-like_sf"/>
</dbReference>
<sequence length="180" mass="19731">MRRIVGVEDYFDVGVELLATQGPDSIKVGALCAALGVTTGSFYGYFASLDEFVTRLLTTRLSQPNRRLLELAASDDTSEAIMARLRELLDIVPHDAETALRAWAPRRAVAAQLQHRLDTERGAALAAILGKLVPAEHCGRLAEVTMALLIGYQQLFSDTGAADRDSLFEQFETMVRAHQI</sequence>
<reference evidence="3 4" key="1">
    <citation type="submission" date="2016-06" db="EMBL/GenBank/DDBJ databases">
        <authorList>
            <person name="Kjaerup R.B."/>
            <person name="Dalgaard T.S."/>
            <person name="Juul-Madsen H.R."/>
        </authorList>
    </citation>
    <scope>NUCLEOTIDE SEQUENCE [LARGE SCALE GENOMIC DNA]</scope>
    <source>
        <strain evidence="3 4">1127319.6</strain>
    </source>
</reference>
<accession>A0A1A3H8M0</accession>
<dbReference type="GO" id="GO:0003677">
    <property type="term" value="F:DNA binding"/>
    <property type="evidence" value="ECO:0007669"/>
    <property type="project" value="UniProtKB-KW"/>
</dbReference>
<dbReference type="RefSeq" id="WP_064979461.1">
    <property type="nucleotide sequence ID" value="NZ_LZLC01000055.1"/>
</dbReference>
<dbReference type="AlphaFoldDB" id="A0A1A3H8M0"/>
<comment type="caution">
    <text evidence="3">The sequence shown here is derived from an EMBL/GenBank/DDBJ whole genome shotgun (WGS) entry which is preliminary data.</text>
</comment>
<dbReference type="Pfam" id="PF00440">
    <property type="entry name" value="TetR_N"/>
    <property type="match status" value="1"/>
</dbReference>
<protein>
    <recommendedName>
        <fullName evidence="2">HTH tetR-type domain-containing protein</fullName>
    </recommendedName>
</protein>
<dbReference type="Proteomes" id="UP000093898">
    <property type="component" value="Unassembled WGS sequence"/>
</dbReference>
<proteinExistence type="predicted"/>
<evidence type="ECO:0000313" key="3">
    <source>
        <dbReference type="EMBL" id="OBJ44632.1"/>
    </source>
</evidence>
<dbReference type="Gene3D" id="1.10.357.10">
    <property type="entry name" value="Tetracycline Repressor, domain 2"/>
    <property type="match status" value="1"/>
</dbReference>
<dbReference type="SUPFAM" id="SSF46689">
    <property type="entry name" value="Homeodomain-like"/>
    <property type="match status" value="1"/>
</dbReference>
<evidence type="ECO:0000259" key="2">
    <source>
        <dbReference type="Pfam" id="PF00440"/>
    </source>
</evidence>
<organism evidence="3 4">
    <name type="scientific">Mycolicibacterium mucogenicum</name>
    <name type="common">Mycobacterium mucogenicum</name>
    <dbReference type="NCBI Taxonomy" id="56689"/>
    <lineage>
        <taxon>Bacteria</taxon>
        <taxon>Bacillati</taxon>
        <taxon>Actinomycetota</taxon>
        <taxon>Actinomycetes</taxon>
        <taxon>Mycobacteriales</taxon>
        <taxon>Mycobacteriaceae</taxon>
        <taxon>Mycolicibacterium</taxon>
    </lineage>
</organism>
<dbReference type="EMBL" id="LZLC01000055">
    <property type="protein sequence ID" value="OBJ44632.1"/>
    <property type="molecule type" value="Genomic_DNA"/>
</dbReference>
<evidence type="ECO:0000313" key="4">
    <source>
        <dbReference type="Proteomes" id="UP000093898"/>
    </source>
</evidence>
<evidence type="ECO:0000256" key="1">
    <source>
        <dbReference type="ARBA" id="ARBA00023125"/>
    </source>
</evidence>